<dbReference type="FunFam" id="3.30.420.10:FF:000016">
    <property type="entry name" value="Ribonuclease"/>
    <property type="match status" value="1"/>
</dbReference>
<dbReference type="InterPro" id="IPR004649">
    <property type="entry name" value="RNase_H2_suA"/>
</dbReference>
<comment type="catalytic activity">
    <reaction evidence="1 12">
        <text>Endonucleolytic cleavage to 5'-phosphomonoester.</text>
        <dbReference type="EC" id="3.1.26.4"/>
    </reaction>
</comment>
<dbReference type="Pfam" id="PF01351">
    <property type="entry name" value="RNase_HII"/>
    <property type="match status" value="1"/>
</dbReference>
<dbReference type="STRING" id="75743.A0A401PDP7"/>
<dbReference type="InterPro" id="IPR001352">
    <property type="entry name" value="RNase_HII/HIII"/>
</dbReference>
<evidence type="ECO:0000256" key="3">
    <source>
        <dbReference type="ARBA" id="ARBA00001946"/>
    </source>
</evidence>
<dbReference type="NCBIfam" id="TIGR00729">
    <property type="entry name" value="ribonuclease HII"/>
    <property type="match status" value="1"/>
</dbReference>
<gene>
    <name evidence="14" type="ORF">scyTo_0008790</name>
</gene>
<comment type="function">
    <text evidence="12">Endonuclease that specifically degrades the RNA of RNA-DNA hybrids.</text>
</comment>
<evidence type="ECO:0000256" key="1">
    <source>
        <dbReference type="ARBA" id="ARBA00000077"/>
    </source>
</evidence>
<comment type="subunit">
    <text evidence="5">The RNase H2 complex is a heterotrimer composed of the catalytic subunit RNASEH2A and the non-catalytic subunits RNASEH2B and RNASEH2C.</text>
</comment>
<dbReference type="InterPro" id="IPR024567">
    <property type="entry name" value="RNase_HII/HIII_dom"/>
</dbReference>
<dbReference type="EC" id="3.1.26.4" evidence="12"/>
<keyword evidence="8 12" id="KW-0255">Endonuclease</keyword>
<dbReference type="InterPro" id="IPR023160">
    <property type="entry name" value="RNase_HII_hlx-loop-hlx_cap_dom"/>
</dbReference>
<name>A0A401PDP7_SCYTO</name>
<dbReference type="GO" id="GO:0006298">
    <property type="term" value="P:mismatch repair"/>
    <property type="evidence" value="ECO:0007669"/>
    <property type="project" value="TreeGrafter"/>
</dbReference>
<evidence type="ECO:0000259" key="13">
    <source>
        <dbReference type="PROSITE" id="PS51975"/>
    </source>
</evidence>
<dbReference type="PANTHER" id="PTHR10954">
    <property type="entry name" value="RIBONUCLEASE H2 SUBUNIT A"/>
    <property type="match status" value="1"/>
</dbReference>
<proteinExistence type="inferred from homology"/>
<evidence type="ECO:0000256" key="2">
    <source>
        <dbReference type="ARBA" id="ARBA00001936"/>
    </source>
</evidence>
<dbReference type="Gene3D" id="3.30.420.10">
    <property type="entry name" value="Ribonuclease H-like superfamily/Ribonuclease H"/>
    <property type="match status" value="1"/>
</dbReference>
<comment type="similarity">
    <text evidence="4">Belongs to the RNase HII family. Eukaryotic subfamily.</text>
</comment>
<dbReference type="SUPFAM" id="SSF53098">
    <property type="entry name" value="Ribonuclease H-like"/>
    <property type="match status" value="1"/>
</dbReference>
<sequence>MERRWGKNFTELLSNAFRQEERRCVCWIVIGLQSPRAACIDAASKLQTSRQKRSRAAELGEAFRFESKVRVRVSAQRGKRFSDGMDLRSAGGIDALGVNCLIAEDQLPSGTLTAPGPMVYGICYCLLSKQQWLVELKVADSKTLTEKEREKLFAKLDEANDFIGWALQVLSPNLISNTMQQRTKYNLNALSHDAAIGLIQYALDSGVQVKEVYVDTVGPAEKYEAKLKERFPGLEVTVRSKADSLFPIVSAASICAKVARDRIVQSWKFVEDLGDISMDYGSGYPNDPKTKDWLDKQLDPVFGFPQFVRFSWSTAQVILDSRAVPVHWYVTNGNAS</sequence>
<reference evidence="14 15" key="1">
    <citation type="journal article" date="2018" name="Nat. Ecol. Evol.">
        <title>Shark genomes provide insights into elasmobranch evolution and the origin of vertebrates.</title>
        <authorList>
            <person name="Hara Y"/>
            <person name="Yamaguchi K"/>
            <person name="Onimaru K"/>
            <person name="Kadota M"/>
            <person name="Koyanagi M"/>
            <person name="Keeley SD"/>
            <person name="Tatsumi K"/>
            <person name="Tanaka K"/>
            <person name="Motone F"/>
            <person name="Kageyama Y"/>
            <person name="Nozu R"/>
            <person name="Adachi N"/>
            <person name="Nishimura O"/>
            <person name="Nakagawa R"/>
            <person name="Tanegashima C"/>
            <person name="Kiyatake I"/>
            <person name="Matsumoto R"/>
            <person name="Murakumo K"/>
            <person name="Nishida K"/>
            <person name="Terakita A"/>
            <person name="Kuratani S"/>
            <person name="Sato K"/>
            <person name="Hyodo S Kuraku.S."/>
        </authorList>
    </citation>
    <scope>NUCLEOTIDE SEQUENCE [LARGE SCALE GENOMIC DNA]</scope>
</reference>
<keyword evidence="7" id="KW-0479">Metal-binding</keyword>
<dbReference type="EMBL" id="BFAA01003433">
    <property type="protein sequence ID" value="GCB71244.1"/>
    <property type="molecule type" value="Genomic_DNA"/>
</dbReference>
<keyword evidence="6 12" id="KW-0540">Nuclease</keyword>
<dbReference type="GO" id="GO:0003723">
    <property type="term" value="F:RNA binding"/>
    <property type="evidence" value="ECO:0007669"/>
    <property type="project" value="UniProtKB-UniRule"/>
</dbReference>
<comment type="caution">
    <text evidence="11">Lacks conserved residue(s) required for the propagation of feature annotation.</text>
</comment>
<dbReference type="InterPro" id="IPR036397">
    <property type="entry name" value="RNaseH_sf"/>
</dbReference>
<dbReference type="OMA" id="WIVIGLQ"/>
<feature type="domain" description="RNase H type-2" evidence="13">
    <location>
        <begin position="101"/>
        <end position="324"/>
    </location>
</feature>
<dbReference type="FunFam" id="1.10.10.460:FF:000001">
    <property type="entry name" value="Ribonuclease"/>
    <property type="match status" value="1"/>
</dbReference>
<dbReference type="Gene3D" id="1.10.10.460">
    <property type="entry name" value="Ribonuclease hii. Domain 2"/>
    <property type="match status" value="1"/>
</dbReference>
<protein>
    <recommendedName>
        <fullName evidence="12">Ribonuclease</fullName>
        <ecNumber evidence="12">3.1.26.4</ecNumber>
    </recommendedName>
</protein>
<dbReference type="InterPro" id="IPR012337">
    <property type="entry name" value="RNaseH-like_sf"/>
</dbReference>
<evidence type="ECO:0000256" key="10">
    <source>
        <dbReference type="ARBA" id="ARBA00024981"/>
    </source>
</evidence>
<dbReference type="GO" id="GO:0032299">
    <property type="term" value="C:ribonuclease H2 complex"/>
    <property type="evidence" value="ECO:0007669"/>
    <property type="project" value="UniProtKB-ARBA"/>
</dbReference>
<accession>A0A401PDP7</accession>
<keyword evidence="15" id="KW-1185">Reference proteome</keyword>
<evidence type="ECO:0000256" key="7">
    <source>
        <dbReference type="ARBA" id="ARBA00022723"/>
    </source>
</evidence>
<dbReference type="GO" id="GO:0046872">
    <property type="term" value="F:metal ion binding"/>
    <property type="evidence" value="ECO:0007669"/>
    <property type="project" value="UniProtKB-KW"/>
</dbReference>
<dbReference type="AlphaFoldDB" id="A0A401PDP7"/>
<evidence type="ECO:0000313" key="15">
    <source>
        <dbReference type="Proteomes" id="UP000288216"/>
    </source>
</evidence>
<comment type="function">
    <text evidence="10">Catalytic subunit of RNase HII, an endonuclease that specifically degrades the RNA of RNA:DNA hybrids. Participates in DNA replication, possibly by mediating the removal of lagging-strand Okazaki fragment RNA primers during DNA replication. Mediates the excision of single ribonucleotides from DNA:RNA duplexes.</text>
</comment>
<evidence type="ECO:0000256" key="11">
    <source>
        <dbReference type="PROSITE-ProRule" id="PRU01319"/>
    </source>
</evidence>
<evidence type="ECO:0000256" key="9">
    <source>
        <dbReference type="ARBA" id="ARBA00022801"/>
    </source>
</evidence>
<dbReference type="Proteomes" id="UP000288216">
    <property type="component" value="Unassembled WGS sequence"/>
</dbReference>
<evidence type="ECO:0000256" key="6">
    <source>
        <dbReference type="ARBA" id="ARBA00022722"/>
    </source>
</evidence>
<keyword evidence="9 12" id="KW-0378">Hydrolase</keyword>
<dbReference type="GO" id="GO:0004523">
    <property type="term" value="F:RNA-DNA hybrid ribonuclease activity"/>
    <property type="evidence" value="ECO:0007669"/>
    <property type="project" value="UniProtKB-EC"/>
</dbReference>
<dbReference type="OrthoDB" id="7462577at2759"/>
<comment type="cofactor">
    <cofactor evidence="3">
        <name>Mg(2+)</name>
        <dbReference type="ChEBI" id="CHEBI:18420"/>
    </cofactor>
</comment>
<comment type="cofactor">
    <cofactor evidence="2">
        <name>Mn(2+)</name>
        <dbReference type="ChEBI" id="CHEBI:29035"/>
    </cofactor>
</comment>
<dbReference type="CDD" id="cd07181">
    <property type="entry name" value="RNase_HII_eukaryota_like"/>
    <property type="match status" value="1"/>
</dbReference>
<evidence type="ECO:0000256" key="8">
    <source>
        <dbReference type="ARBA" id="ARBA00022759"/>
    </source>
</evidence>
<comment type="caution">
    <text evidence="14">The sequence shown here is derived from an EMBL/GenBank/DDBJ whole genome shotgun (WGS) entry which is preliminary data.</text>
</comment>
<evidence type="ECO:0000256" key="12">
    <source>
        <dbReference type="RuleBase" id="RU003515"/>
    </source>
</evidence>
<evidence type="ECO:0000256" key="4">
    <source>
        <dbReference type="ARBA" id="ARBA00007058"/>
    </source>
</evidence>
<evidence type="ECO:0000313" key="14">
    <source>
        <dbReference type="EMBL" id="GCB71244.1"/>
    </source>
</evidence>
<dbReference type="GO" id="GO:0043137">
    <property type="term" value="P:DNA replication, removal of RNA primer"/>
    <property type="evidence" value="ECO:0007669"/>
    <property type="project" value="TreeGrafter"/>
</dbReference>
<evidence type="ECO:0000256" key="5">
    <source>
        <dbReference type="ARBA" id="ARBA00011277"/>
    </source>
</evidence>
<dbReference type="PROSITE" id="PS51975">
    <property type="entry name" value="RNASE_H_2"/>
    <property type="match status" value="1"/>
</dbReference>
<organism evidence="14 15">
    <name type="scientific">Scyliorhinus torazame</name>
    <name type="common">Cloudy catshark</name>
    <name type="synonym">Catulus torazame</name>
    <dbReference type="NCBI Taxonomy" id="75743"/>
    <lineage>
        <taxon>Eukaryota</taxon>
        <taxon>Metazoa</taxon>
        <taxon>Chordata</taxon>
        <taxon>Craniata</taxon>
        <taxon>Vertebrata</taxon>
        <taxon>Chondrichthyes</taxon>
        <taxon>Elasmobranchii</taxon>
        <taxon>Galeomorphii</taxon>
        <taxon>Galeoidea</taxon>
        <taxon>Carcharhiniformes</taxon>
        <taxon>Scyliorhinidae</taxon>
        <taxon>Scyliorhinus</taxon>
    </lineage>
</organism>
<dbReference type="PANTHER" id="PTHR10954:SF7">
    <property type="entry name" value="RIBONUCLEASE H2 SUBUNIT A"/>
    <property type="match status" value="1"/>
</dbReference>